<accession>A0ABT8R595</accession>
<name>A0ABT8R595_9BACT</name>
<dbReference type="Proteomes" id="UP001168528">
    <property type="component" value="Unassembled WGS sequence"/>
</dbReference>
<organism evidence="2 3">
    <name type="scientific">Rhodocytophaga aerolata</name>
    <dbReference type="NCBI Taxonomy" id="455078"/>
    <lineage>
        <taxon>Bacteria</taxon>
        <taxon>Pseudomonadati</taxon>
        <taxon>Bacteroidota</taxon>
        <taxon>Cytophagia</taxon>
        <taxon>Cytophagales</taxon>
        <taxon>Rhodocytophagaceae</taxon>
        <taxon>Rhodocytophaga</taxon>
    </lineage>
</organism>
<keyword evidence="1" id="KW-0732">Signal</keyword>
<evidence type="ECO:0000256" key="1">
    <source>
        <dbReference type="SAM" id="SignalP"/>
    </source>
</evidence>
<protein>
    <submittedName>
        <fullName evidence="2">YfiR family protein</fullName>
    </submittedName>
</protein>
<evidence type="ECO:0000313" key="3">
    <source>
        <dbReference type="Proteomes" id="UP001168528"/>
    </source>
</evidence>
<sequence length="169" mass="18471">MKKAILFFALFFTATLASQAQTDYRFHSIFIYNFTKYIQWPAGHQSGDFVIGVLGNGANIVEELTKITANKTVGAQKIVVKKFKSAAEAGACHILFIPSSGSHNFDDVQNMLKGKPTLIITEKSGLAQKGSGINFVLQDNKWKFELNEAATQASGLKVSRELTQLAIAV</sequence>
<proteinExistence type="predicted"/>
<feature type="chain" id="PRO_5046784073" evidence="1">
    <location>
        <begin position="21"/>
        <end position="169"/>
    </location>
</feature>
<gene>
    <name evidence="2" type="ORF">Q0590_13335</name>
</gene>
<dbReference type="EMBL" id="JAUKPO010000006">
    <property type="protein sequence ID" value="MDO1447247.1"/>
    <property type="molecule type" value="Genomic_DNA"/>
</dbReference>
<evidence type="ECO:0000313" key="2">
    <source>
        <dbReference type="EMBL" id="MDO1447247.1"/>
    </source>
</evidence>
<feature type="signal peptide" evidence="1">
    <location>
        <begin position="1"/>
        <end position="20"/>
    </location>
</feature>
<comment type="caution">
    <text evidence="2">The sequence shown here is derived from an EMBL/GenBank/DDBJ whole genome shotgun (WGS) entry which is preliminary data.</text>
</comment>
<dbReference type="InterPro" id="IPR025293">
    <property type="entry name" value="YfiR/HmsC-like"/>
</dbReference>
<reference evidence="2" key="1">
    <citation type="submission" date="2023-07" db="EMBL/GenBank/DDBJ databases">
        <title>The genome sequence of Rhodocytophaga aerolata KACC 12507.</title>
        <authorList>
            <person name="Zhang X."/>
        </authorList>
    </citation>
    <scope>NUCLEOTIDE SEQUENCE</scope>
    <source>
        <strain evidence="2">KACC 12507</strain>
    </source>
</reference>
<keyword evidence="3" id="KW-1185">Reference proteome</keyword>
<dbReference type="Pfam" id="PF13689">
    <property type="entry name" value="DUF4154"/>
    <property type="match status" value="1"/>
</dbReference>
<dbReference type="RefSeq" id="WP_302038047.1">
    <property type="nucleotide sequence ID" value="NZ_JAUKPO010000006.1"/>
</dbReference>